<feature type="domain" description="Mnd1 HTH" evidence="1">
    <location>
        <begin position="55"/>
        <end position="85"/>
    </location>
</feature>
<comment type="caution">
    <text evidence="2">The sequence shown here is derived from an EMBL/GenBank/DDBJ whole genome shotgun (WGS) entry which is preliminary data.</text>
</comment>
<dbReference type="InterPro" id="IPR040453">
    <property type="entry name" value="Mnd1_HTH"/>
</dbReference>
<dbReference type="EMBL" id="ASPP01007874">
    <property type="protein sequence ID" value="ETO26426.1"/>
    <property type="molecule type" value="Genomic_DNA"/>
</dbReference>
<gene>
    <name evidence="2" type="ORF">RFI_10713</name>
</gene>
<name>X6NKD6_RETFI</name>
<evidence type="ECO:0000259" key="1">
    <source>
        <dbReference type="Pfam" id="PF03962"/>
    </source>
</evidence>
<proteinExistence type="predicted"/>
<accession>X6NKD6</accession>
<evidence type="ECO:0000313" key="3">
    <source>
        <dbReference type="Proteomes" id="UP000023152"/>
    </source>
</evidence>
<reference evidence="2 3" key="1">
    <citation type="journal article" date="2013" name="Curr. Biol.">
        <title>The Genome of the Foraminiferan Reticulomyxa filosa.</title>
        <authorList>
            <person name="Glockner G."/>
            <person name="Hulsmann N."/>
            <person name="Schleicher M."/>
            <person name="Noegel A.A."/>
            <person name="Eichinger L."/>
            <person name="Gallinger C."/>
            <person name="Pawlowski J."/>
            <person name="Sierra R."/>
            <person name="Euteneuer U."/>
            <person name="Pillet L."/>
            <person name="Moustafa A."/>
            <person name="Platzer M."/>
            <person name="Groth M."/>
            <person name="Szafranski K."/>
            <person name="Schliwa M."/>
        </authorList>
    </citation>
    <scope>NUCLEOTIDE SEQUENCE [LARGE SCALE GENOMIC DNA]</scope>
</reference>
<organism evidence="2 3">
    <name type="scientific">Reticulomyxa filosa</name>
    <dbReference type="NCBI Taxonomy" id="46433"/>
    <lineage>
        <taxon>Eukaryota</taxon>
        <taxon>Sar</taxon>
        <taxon>Rhizaria</taxon>
        <taxon>Retaria</taxon>
        <taxon>Foraminifera</taxon>
        <taxon>Monothalamids</taxon>
        <taxon>Reticulomyxidae</taxon>
        <taxon>Reticulomyxa</taxon>
    </lineage>
</organism>
<evidence type="ECO:0000313" key="2">
    <source>
        <dbReference type="EMBL" id="ETO26426.1"/>
    </source>
</evidence>
<dbReference type="Proteomes" id="UP000023152">
    <property type="component" value="Unassembled WGS sequence"/>
</dbReference>
<dbReference type="Pfam" id="PF03962">
    <property type="entry name" value="Mnd1"/>
    <property type="match status" value="1"/>
</dbReference>
<protein>
    <recommendedName>
        <fullName evidence="1">Mnd1 HTH domain-containing protein</fullName>
    </recommendedName>
</protein>
<keyword evidence="3" id="KW-1185">Reference proteome</keyword>
<dbReference type="OrthoDB" id="273345at2759"/>
<sequence>MAKRMTREEKMEKALKALYDSTLESVKTIKFSTFVGLFNFECFWLVVLQPITARSAIQDTITWLIEENKAHEEKIGTSNYLWAFQSEAFVQVPFLFHPIKYLFLIGCQLPSVKRNCKKNIANKQHWKIGKRNTKHGIKDSSDGQKY</sequence>
<dbReference type="AlphaFoldDB" id="X6NKD6"/>